<dbReference type="EMBL" id="JACJIA010000016">
    <property type="protein sequence ID" value="MBA8956578.1"/>
    <property type="molecule type" value="Genomic_DNA"/>
</dbReference>
<dbReference type="Proteomes" id="UP000572680">
    <property type="component" value="Unassembled WGS sequence"/>
</dbReference>
<dbReference type="InterPro" id="IPR025295">
    <property type="entry name" value="eCIS_core_dom"/>
</dbReference>
<dbReference type="RefSeq" id="WP_182848475.1">
    <property type="nucleotide sequence ID" value="NZ_BAAALP010000060.1"/>
</dbReference>
<feature type="compositionally biased region" description="Pro residues" evidence="1">
    <location>
        <begin position="317"/>
        <end position="326"/>
    </location>
</feature>
<comment type="caution">
    <text evidence="3">The sequence shown here is derived from an EMBL/GenBank/DDBJ whole genome shotgun (WGS) entry which is preliminary data.</text>
</comment>
<name>A0A7W3QRP0_ACTNM</name>
<feature type="compositionally biased region" description="Gly residues" evidence="1">
    <location>
        <begin position="331"/>
        <end position="348"/>
    </location>
</feature>
<organism evidence="3 4">
    <name type="scientific">Actinomadura namibiensis</name>
    <dbReference type="NCBI Taxonomy" id="182080"/>
    <lineage>
        <taxon>Bacteria</taxon>
        <taxon>Bacillati</taxon>
        <taxon>Actinomycetota</taxon>
        <taxon>Actinomycetes</taxon>
        <taxon>Streptosporangiales</taxon>
        <taxon>Thermomonosporaceae</taxon>
        <taxon>Actinomadura</taxon>
    </lineage>
</organism>
<gene>
    <name evidence="3" type="ORF">HNR61_008261</name>
</gene>
<evidence type="ECO:0000259" key="2">
    <source>
        <dbReference type="Pfam" id="PF13699"/>
    </source>
</evidence>
<reference evidence="3 4" key="1">
    <citation type="submission" date="2020-08" db="EMBL/GenBank/DDBJ databases">
        <title>Genomic Encyclopedia of Type Strains, Phase IV (KMG-IV): sequencing the most valuable type-strain genomes for metagenomic binning, comparative biology and taxonomic classification.</title>
        <authorList>
            <person name="Goeker M."/>
        </authorList>
    </citation>
    <scope>NUCLEOTIDE SEQUENCE [LARGE SCALE GENOMIC DNA]</scope>
    <source>
        <strain evidence="3 4">DSM 44197</strain>
    </source>
</reference>
<feature type="region of interest" description="Disordered" evidence="1">
    <location>
        <begin position="309"/>
        <end position="366"/>
    </location>
</feature>
<evidence type="ECO:0000256" key="1">
    <source>
        <dbReference type="SAM" id="MobiDB-lite"/>
    </source>
</evidence>
<evidence type="ECO:0000313" key="3">
    <source>
        <dbReference type="EMBL" id="MBA8956578.1"/>
    </source>
</evidence>
<protein>
    <recommendedName>
        <fullName evidence="2">eCIS core domain-containing protein</fullName>
    </recommendedName>
</protein>
<feature type="domain" description="eCIS core" evidence="2">
    <location>
        <begin position="32"/>
        <end position="105"/>
    </location>
</feature>
<dbReference type="Pfam" id="PF13699">
    <property type="entry name" value="eCIS_core"/>
    <property type="match status" value="1"/>
</dbReference>
<evidence type="ECO:0000313" key="4">
    <source>
        <dbReference type="Proteomes" id="UP000572680"/>
    </source>
</evidence>
<sequence length="584" mass="60449">MREFVQHVTRADRTEAIQSPCVREVLGSAGQPLDSVDRAYYEPRFGYDFSRVRIHAGSSAQAAARSIDAAAFTIADHVVLGVQSVSEVGSHLLAHELAHVTQQDRSGNVHRQSLVLSTPQDASERAADAAARSVISGNNGRISTIPSTGATLFRAPVSHQRGYHGEQGMGFLGYPQEQGWAFLEGPSGAAGHGITAAGFDGVAIRTKGPLEIHIIDNKSVAHRGNVSSASALTKNLAKNLSDLFLRISDPSFDNVPRIGQTRAAVQAARAAVVNGAPLPQNVQLIVTNVGGQASGVTDRLAGQGVQFRNLQTAPPAGGGPPPPAAPPAGLSGTGGAGPSAARTGGGAGPAPAPAPSPSATAAKEMAGELGQTQSALRKALSVASIVKTLGIVLAIANHIDSALNAILMAQGAAAGQPILLGPEVQRAESLHQEASGLRKKYDAYSADLSNLRPTLWAAFADAEKSRAAIGTLVNVIGDLGNMRDDLDDRIKKLTALRNLVEARETAAKKILEDPKAMAALAIATFGTSLQATIFGASLDLQCINGELGQAITDLQAAHTTIVDDSAYLKAWLNTYAQRAEGAKT</sequence>
<accession>A0A7W3QRP0</accession>
<proteinExistence type="predicted"/>
<keyword evidence="4" id="KW-1185">Reference proteome</keyword>
<dbReference type="AlphaFoldDB" id="A0A7W3QRP0"/>